<evidence type="ECO:0000313" key="3">
    <source>
        <dbReference type="EMBL" id="CAG7837334.1"/>
    </source>
</evidence>
<keyword evidence="1" id="KW-0472">Membrane</keyword>
<feature type="signal peptide" evidence="2">
    <location>
        <begin position="1"/>
        <end position="27"/>
    </location>
</feature>
<keyword evidence="1" id="KW-0812">Transmembrane</keyword>
<keyword evidence="4" id="KW-1185">Reference proteome</keyword>
<reference evidence="3" key="1">
    <citation type="submission" date="2021-06" db="EMBL/GenBank/DDBJ databases">
        <authorList>
            <person name="Hodson N. C."/>
            <person name="Mongue J. A."/>
            <person name="Jaron S. K."/>
        </authorList>
    </citation>
    <scope>NUCLEOTIDE SEQUENCE</scope>
</reference>
<feature type="transmembrane region" description="Helical" evidence="1">
    <location>
        <begin position="241"/>
        <end position="267"/>
    </location>
</feature>
<evidence type="ECO:0000313" key="4">
    <source>
        <dbReference type="Proteomes" id="UP000708208"/>
    </source>
</evidence>
<dbReference type="InterPro" id="IPR019172">
    <property type="entry name" value="Osteopetrosis-assoc_TM_1"/>
</dbReference>
<sequence length="282" mass="32398">MTPASNKFVPFILLVSIGLSSVQHSSSTLLLQSENAHELFQNSLQETIDDIITPSDTCKQIVALFGSAISNFTLCSVTNARPIHLCQWCIRHYLRVLETHQDFAATIDEKGNPCREYFTNLDRIEIVTDAYKYVHNLWARGKCDYCFRRNENGTIIPKSTEDAVNFDVLYQLTKSCFDRYIDSNDTCNECKKNYNDFNNFYIEIGEKDGENICLDIVDTMNTTREIWSGVFNCVPSRKNEFWLHIGMAAICVLPLVFYLLAFLLSNVQESNVLHQRRLIETV</sequence>
<dbReference type="Pfam" id="PF09777">
    <property type="entry name" value="OSTMP1"/>
    <property type="match status" value="1"/>
</dbReference>
<accession>A0A8J2LQZ4</accession>
<evidence type="ECO:0000256" key="1">
    <source>
        <dbReference type="SAM" id="Phobius"/>
    </source>
</evidence>
<organism evidence="3 4">
    <name type="scientific">Allacma fusca</name>
    <dbReference type="NCBI Taxonomy" id="39272"/>
    <lineage>
        <taxon>Eukaryota</taxon>
        <taxon>Metazoa</taxon>
        <taxon>Ecdysozoa</taxon>
        <taxon>Arthropoda</taxon>
        <taxon>Hexapoda</taxon>
        <taxon>Collembola</taxon>
        <taxon>Symphypleona</taxon>
        <taxon>Sminthuridae</taxon>
        <taxon>Allacma</taxon>
    </lineage>
</organism>
<dbReference type="Proteomes" id="UP000708208">
    <property type="component" value="Unassembled WGS sequence"/>
</dbReference>
<evidence type="ECO:0000256" key="2">
    <source>
        <dbReference type="SAM" id="SignalP"/>
    </source>
</evidence>
<dbReference type="OrthoDB" id="8021850at2759"/>
<feature type="non-terminal residue" evidence="3">
    <location>
        <position position="1"/>
    </location>
</feature>
<dbReference type="PANTHER" id="PTHR15644:SF2">
    <property type="entry name" value="OSTEOPETROSIS-ASSOCIATED TRANSMEMBRANE PROTEIN 1"/>
    <property type="match status" value="1"/>
</dbReference>
<feature type="non-terminal residue" evidence="3">
    <location>
        <position position="282"/>
    </location>
</feature>
<comment type="caution">
    <text evidence="3">The sequence shown here is derived from an EMBL/GenBank/DDBJ whole genome shotgun (WGS) entry which is preliminary data.</text>
</comment>
<protein>
    <recommendedName>
        <fullName evidence="5">Osteopetrosis-associated transmembrane protein 1</fullName>
    </recommendedName>
</protein>
<proteinExistence type="predicted"/>
<keyword evidence="1" id="KW-1133">Transmembrane helix</keyword>
<dbReference type="GO" id="GO:0005829">
    <property type="term" value="C:cytosol"/>
    <property type="evidence" value="ECO:0007669"/>
    <property type="project" value="TreeGrafter"/>
</dbReference>
<name>A0A8J2LQZ4_9HEXA</name>
<keyword evidence="2" id="KW-0732">Signal</keyword>
<evidence type="ECO:0008006" key="5">
    <source>
        <dbReference type="Google" id="ProtNLM"/>
    </source>
</evidence>
<feature type="chain" id="PRO_5035297093" description="Osteopetrosis-associated transmembrane protein 1" evidence="2">
    <location>
        <begin position="28"/>
        <end position="282"/>
    </location>
</feature>
<gene>
    <name evidence="3" type="ORF">AFUS01_LOCUS46464</name>
</gene>
<dbReference type="EMBL" id="CAJVCH010571371">
    <property type="protein sequence ID" value="CAG7837334.1"/>
    <property type="molecule type" value="Genomic_DNA"/>
</dbReference>
<dbReference type="AlphaFoldDB" id="A0A8J2LQZ4"/>
<dbReference type="PANTHER" id="PTHR15644">
    <property type="entry name" value="OSTEOPETROSIS ASSOCIATED TRANSMEMBRANE PROTEIN 1"/>
    <property type="match status" value="1"/>
</dbReference>